<accession>A0A7X1Z741</accession>
<name>A0A7X1Z741_9LACT</name>
<proteinExistence type="predicted"/>
<organism evidence="1 2">
    <name type="scientific">Lactococcus hircilactis</name>
    <dbReference type="NCBI Taxonomy" id="1494462"/>
    <lineage>
        <taxon>Bacteria</taxon>
        <taxon>Bacillati</taxon>
        <taxon>Bacillota</taxon>
        <taxon>Bacilli</taxon>
        <taxon>Lactobacillales</taxon>
        <taxon>Streptococcaceae</taxon>
        <taxon>Lactococcus</taxon>
    </lineage>
</organism>
<dbReference type="Proteomes" id="UP000439550">
    <property type="component" value="Unassembled WGS sequence"/>
</dbReference>
<gene>
    <name evidence="1" type="ORF">GHI93_00215</name>
</gene>
<sequence>MKGHIMDIKEDSPRQRLTDIANTKSIMDVAQSFGMTLEKTGKTYKGEWQGHNTFSLNPTINKFRWYGKGFTRWTGVIDLVSVLKYGANTQEELNKNFRKSVVDLNQMDLKTFDASTIPKPKAFQYFFEEAPDMELAKRYLKGRGLSDATIDFFEKAGVLAQGNWRTEQKDGRFDFEPVVLFKNLDTKQHVIGGSAQGIEAHPDWEGHQHKSGHLKKVLPNSGNNSGIKITIGTPKRVIIAEAPIDLMSYYELHQTELQDVILIASDGYKPEAILRCLAEIMALSPLISEEWKDWNTESLIKKQLEQPQQLRQNFQNFLALSEPNVGEIIFAYDNDAAGYKFVNRFKEEFSDMVSKVKLDFPPLVEGQEKSDWNDELKYQKNILVRPRPQSEIEKVEAIVSRYSSQIPSTTSLPFVEMTQAQSRFIKQKIQRIDEKGKPYTLSKIYELPVLTDFSRLEADQSGRVSLDVIGVLTIEKRQATYQAAKFSVDKILKNSRFILSFNMAKESLTTPTFEEIRALRQAKNGETVNLSAEKLSPPKSKATKQAPETLDKILEKRQPAAIHEFLSAQLKDYQSSQKFKTFLSALTYMPEQTEENIRLLLAQNPNIQQVADFNTWSEIKKSRIKPKSQALKLFVPNPIPRYDKQHRIILDKRGNPEIARVDENLASVFDISQTIGAVFPETIKTTFPREKGLELFQNLSKMSEVSIHFSEKGLEKDDKLFHFEHAWFNQSGQELVIQKGLPVEQALQTLCQEIIAQRFSDDFPSPELKKLAVESIRYVTLRRFGLETTFEPTAHLDQLSLSQLKNLMKSIQKNTVQFTTDLTKQLKPVPKKVVEKMTLKEKLAAAQVKEKQLLAQQKEVEGSKKVQGAPHQAPVM</sequence>
<dbReference type="Gene3D" id="3.40.1360.10">
    <property type="match status" value="1"/>
</dbReference>
<dbReference type="EMBL" id="WITJ01000001">
    <property type="protein sequence ID" value="MQW38374.1"/>
    <property type="molecule type" value="Genomic_DNA"/>
</dbReference>
<evidence type="ECO:0000313" key="1">
    <source>
        <dbReference type="EMBL" id="MQW38374.1"/>
    </source>
</evidence>
<dbReference type="AlphaFoldDB" id="A0A7X1Z741"/>
<evidence type="ECO:0008006" key="3">
    <source>
        <dbReference type="Google" id="ProtNLM"/>
    </source>
</evidence>
<dbReference type="OrthoDB" id="9803716at2"/>
<keyword evidence="2" id="KW-1185">Reference proteome</keyword>
<evidence type="ECO:0000313" key="2">
    <source>
        <dbReference type="Proteomes" id="UP000439550"/>
    </source>
</evidence>
<reference evidence="1 2" key="1">
    <citation type="submission" date="2019-10" db="EMBL/GenBank/DDBJ databases">
        <authorList>
            <person name="Dong K."/>
        </authorList>
    </citation>
    <scope>NUCLEOTIDE SEQUENCE [LARGE SCALE GENOMIC DNA]</scope>
    <source>
        <strain evidence="1 2">DSM 28960</strain>
    </source>
</reference>
<protein>
    <recommendedName>
        <fullName evidence="3">DUF3991 domain-containing protein</fullName>
    </recommendedName>
</protein>
<comment type="caution">
    <text evidence="1">The sequence shown here is derived from an EMBL/GenBank/DDBJ whole genome shotgun (WGS) entry which is preliminary data.</text>
</comment>